<dbReference type="Proteomes" id="UP001558613">
    <property type="component" value="Unassembled WGS sequence"/>
</dbReference>
<organism evidence="1 2">
    <name type="scientific">Cirrhinus molitorella</name>
    <name type="common">mud carp</name>
    <dbReference type="NCBI Taxonomy" id="172907"/>
    <lineage>
        <taxon>Eukaryota</taxon>
        <taxon>Metazoa</taxon>
        <taxon>Chordata</taxon>
        <taxon>Craniata</taxon>
        <taxon>Vertebrata</taxon>
        <taxon>Euteleostomi</taxon>
        <taxon>Actinopterygii</taxon>
        <taxon>Neopterygii</taxon>
        <taxon>Teleostei</taxon>
        <taxon>Ostariophysi</taxon>
        <taxon>Cypriniformes</taxon>
        <taxon>Cyprinidae</taxon>
        <taxon>Labeoninae</taxon>
        <taxon>Labeonini</taxon>
        <taxon>Cirrhinus</taxon>
    </lineage>
</organism>
<dbReference type="EMBL" id="JAYMGO010000009">
    <property type="protein sequence ID" value="KAL1268372.1"/>
    <property type="molecule type" value="Genomic_DNA"/>
</dbReference>
<evidence type="ECO:0000313" key="1">
    <source>
        <dbReference type="EMBL" id="KAL1268372.1"/>
    </source>
</evidence>
<accession>A0ABR3MUU9</accession>
<evidence type="ECO:0000313" key="2">
    <source>
        <dbReference type="Proteomes" id="UP001558613"/>
    </source>
</evidence>
<gene>
    <name evidence="1" type="ORF">QQF64_033735</name>
</gene>
<name>A0ABR3MUU9_9TELE</name>
<protein>
    <submittedName>
        <fullName evidence="1">Uncharacterized protein</fullName>
    </submittedName>
</protein>
<keyword evidence="2" id="KW-1185">Reference proteome</keyword>
<proteinExistence type="predicted"/>
<reference evidence="1 2" key="1">
    <citation type="submission" date="2023-09" db="EMBL/GenBank/DDBJ databases">
        <authorList>
            <person name="Wang M."/>
        </authorList>
    </citation>
    <scope>NUCLEOTIDE SEQUENCE [LARGE SCALE GENOMIC DNA]</scope>
    <source>
        <strain evidence="1">GT-2023</strain>
        <tissue evidence="1">Liver</tissue>
    </source>
</reference>
<comment type="caution">
    <text evidence="1">The sequence shown here is derived from an EMBL/GenBank/DDBJ whole genome shotgun (WGS) entry which is preliminary data.</text>
</comment>
<sequence>MQETLHRRCPAARVLKHTVCLHSSVHLSFTKPSSKLWMVFVSLLTDEQSEHRLENPSVQRFTQQLMGTKTCLYAFQDLEGFSPPLSAQAAKHTQLN</sequence>